<accession>A0ABV7CL30</accession>
<evidence type="ECO:0000313" key="2">
    <source>
        <dbReference type="Proteomes" id="UP001595453"/>
    </source>
</evidence>
<reference evidence="2" key="1">
    <citation type="journal article" date="2019" name="Int. J. Syst. Evol. Microbiol.">
        <title>The Global Catalogue of Microorganisms (GCM) 10K type strain sequencing project: providing services to taxonomists for standard genome sequencing and annotation.</title>
        <authorList>
            <consortium name="The Broad Institute Genomics Platform"/>
            <consortium name="The Broad Institute Genome Sequencing Center for Infectious Disease"/>
            <person name="Wu L."/>
            <person name="Ma J."/>
        </authorList>
    </citation>
    <scope>NUCLEOTIDE SEQUENCE [LARGE SCALE GENOMIC DNA]</scope>
    <source>
        <strain evidence="2">KCTC 42730</strain>
    </source>
</reference>
<sequence length="361" mass="42557">MQYWQVKIFYNSNDEQLYEQLLAPLSNALAVKNYFAWTVTRDWKSGPHFLLTFCTENYFFSEEVKTLTLKAIVAFLSEFPSKQYDIDGYKRTHAILSKVENVTIESDQLAENNTFQQGYISEMVLAEKLESVLQFKSIFSIQQELSRFIIRNRADRKVSLEKLTFELLMLLATSYPPVPSVDGVFKEYSGFLSYHSNFVFWHHSLEQTQQVQIMDKIETEFQAKKAQYDSWLTQLIDKLGQENSRQSQLSSLLIRYFLTYTQMAKEKDIHCRSPYPREKLAKVDQVSDFHKTFFYDQDGNASGFPTEFSGYRWLLNIIYKILPLLNVSPLGRQAYNYQLSKLYEQNDGKINQLRQQMYLNY</sequence>
<keyword evidence="2" id="KW-1185">Reference proteome</keyword>
<comment type="caution">
    <text evidence="1">The sequence shown here is derived from an EMBL/GenBank/DDBJ whole genome shotgun (WGS) entry which is preliminary data.</text>
</comment>
<organism evidence="1 2">
    <name type="scientific">Pseudoalteromonas fenneropenaei</name>
    <dbReference type="NCBI Taxonomy" id="1737459"/>
    <lineage>
        <taxon>Bacteria</taxon>
        <taxon>Pseudomonadati</taxon>
        <taxon>Pseudomonadota</taxon>
        <taxon>Gammaproteobacteria</taxon>
        <taxon>Alteromonadales</taxon>
        <taxon>Pseudoalteromonadaceae</taxon>
        <taxon>Pseudoalteromonas</taxon>
    </lineage>
</organism>
<protein>
    <submittedName>
        <fullName evidence="1">Uncharacterized protein</fullName>
    </submittedName>
</protein>
<evidence type="ECO:0000313" key="1">
    <source>
        <dbReference type="EMBL" id="MFC3033258.1"/>
    </source>
</evidence>
<name>A0ABV7CL30_9GAMM</name>
<dbReference type="Proteomes" id="UP001595453">
    <property type="component" value="Unassembled WGS sequence"/>
</dbReference>
<dbReference type="RefSeq" id="WP_377124561.1">
    <property type="nucleotide sequence ID" value="NZ_JBHRSD010000018.1"/>
</dbReference>
<gene>
    <name evidence="1" type="ORF">ACFOEE_12075</name>
</gene>
<dbReference type="EMBL" id="JBHRSD010000018">
    <property type="protein sequence ID" value="MFC3033258.1"/>
    <property type="molecule type" value="Genomic_DNA"/>
</dbReference>
<proteinExistence type="predicted"/>